<dbReference type="RefSeq" id="WP_208852108.1">
    <property type="nucleotide sequence ID" value="NZ_CP028271.1"/>
</dbReference>
<name>A0A6P1Q6F3_9GAMM</name>
<dbReference type="InterPro" id="IPR025562">
    <property type="entry name" value="Tae4"/>
</dbReference>
<dbReference type="Pfam" id="PF14113">
    <property type="entry name" value="Tae4"/>
    <property type="match status" value="1"/>
</dbReference>
<evidence type="ECO:0000313" key="1">
    <source>
        <dbReference type="EMBL" id="QHM73365.1"/>
    </source>
</evidence>
<evidence type="ECO:0008006" key="3">
    <source>
        <dbReference type="Google" id="ProtNLM"/>
    </source>
</evidence>
<dbReference type="KEGG" id="mint:C7M51_03712"/>
<protein>
    <recommendedName>
        <fullName evidence="3">Cytoplasmic protein</fullName>
    </recommendedName>
</protein>
<dbReference type="Proteomes" id="UP000464053">
    <property type="component" value="Chromosome"/>
</dbReference>
<reference evidence="1 2" key="1">
    <citation type="submission" date="2018-03" db="EMBL/GenBank/DDBJ databases">
        <title>Pantoea intestinalis SRCM103226 isolated form the mealworm.</title>
        <authorList>
            <person name="Jeong D.-Y."/>
            <person name="Kim J.W."/>
        </authorList>
    </citation>
    <scope>NUCLEOTIDE SEQUENCE [LARGE SCALE GENOMIC DNA]</scope>
    <source>
        <strain evidence="1 2">SRCM103226</strain>
    </source>
</reference>
<organism evidence="1 2">
    <name type="scientific">Mixta intestinalis</name>
    <dbReference type="NCBI Taxonomy" id="1615494"/>
    <lineage>
        <taxon>Bacteria</taxon>
        <taxon>Pseudomonadati</taxon>
        <taxon>Pseudomonadota</taxon>
        <taxon>Gammaproteobacteria</taxon>
        <taxon>Enterobacterales</taxon>
        <taxon>Erwiniaceae</taxon>
        <taxon>Mixta</taxon>
    </lineage>
</organism>
<accession>A0A6P1Q6F3</accession>
<proteinExistence type="predicted"/>
<dbReference type="EMBL" id="CP028271">
    <property type="protein sequence ID" value="QHM73365.1"/>
    <property type="molecule type" value="Genomic_DNA"/>
</dbReference>
<keyword evidence="2" id="KW-1185">Reference proteome</keyword>
<dbReference type="Gene3D" id="3.90.1720.70">
    <property type="match status" value="1"/>
</dbReference>
<sequence length="165" mass="18711">MRPTFSAAWSAALRIYHPSNSAAKVAETIGGYVKVNINNPDAKKRWTNTCAVRMSYILNYSGMRIPALRGQTVTGGDKRQYFFRVNDLIQFLKYKWGAPEIVSYPPADAGKLSGRQGVILFQVTGWSDANGHATLFNGVRCYDRCYFNEPEARYHTERANFWSLQ</sequence>
<gene>
    <name evidence="1" type="ORF">C7M51_03712</name>
</gene>
<evidence type="ECO:0000313" key="2">
    <source>
        <dbReference type="Proteomes" id="UP000464053"/>
    </source>
</evidence>
<dbReference type="AlphaFoldDB" id="A0A6P1Q6F3"/>